<dbReference type="Gene3D" id="3.10.620.30">
    <property type="match status" value="1"/>
</dbReference>
<feature type="domain" description="Transglutaminase-like" evidence="3">
    <location>
        <begin position="111"/>
        <end position="255"/>
    </location>
</feature>
<protein>
    <recommendedName>
        <fullName evidence="3">Transglutaminase-like domain-containing protein</fullName>
    </recommendedName>
</protein>
<feature type="region of interest" description="Disordered" evidence="2">
    <location>
        <begin position="30"/>
        <end position="61"/>
    </location>
</feature>
<dbReference type="Proteomes" id="UP000076969">
    <property type="component" value="Chromosome"/>
</dbReference>
<dbReference type="KEGG" id="tpie:A7C91_00700"/>
<dbReference type="AlphaFoldDB" id="A0A172WJC8"/>
<accession>A0A172WJC8</accession>
<dbReference type="SUPFAM" id="SSF54001">
    <property type="entry name" value="Cysteine proteinases"/>
    <property type="match status" value="1"/>
</dbReference>
<dbReference type="GeneID" id="28494668"/>
<evidence type="ECO:0000313" key="5">
    <source>
        <dbReference type="Proteomes" id="UP000076969"/>
    </source>
</evidence>
<dbReference type="InterPro" id="IPR007562">
    <property type="entry name" value="Transglutaminase-like_domain"/>
</dbReference>
<gene>
    <name evidence="4" type="ORF">A7C91_00700</name>
</gene>
<dbReference type="OrthoDB" id="86147at2157"/>
<reference evidence="5" key="1">
    <citation type="journal article" date="2016" name="Syst. Appl. Microbiol.">
        <title>Thermococcus piezophilus sp. nov., a novel hyperthermophilic and piezophilic archaeon with a broad pressure range for growth, isolated from a deepest hydrothermal vent at the Mid-Cayman Rise.</title>
        <authorList>
            <person name="Dalmasso C."/>
            <person name="Oger P."/>
            <person name="Selva G."/>
            <person name="Courtine D."/>
            <person name="L'Haridon S."/>
            <person name="Garlaschelli A."/>
            <person name="Roussel E."/>
            <person name="Miyazaki J."/>
            <person name="Reveillaud J."/>
            <person name="Jebbar M."/>
            <person name="Takai K."/>
            <person name="Maignien L."/>
            <person name="Alain K."/>
        </authorList>
    </citation>
    <scope>NUCLEOTIDE SEQUENCE [LARGE SCALE GENOMIC DNA]</scope>
    <source>
        <strain evidence="5">CDGS</strain>
    </source>
</reference>
<dbReference type="Pfam" id="PF04473">
    <property type="entry name" value="DUF553"/>
    <property type="match status" value="1"/>
</dbReference>
<proteinExistence type="inferred from homology"/>
<dbReference type="InterPro" id="IPR038765">
    <property type="entry name" value="Papain-like_cys_pep_sf"/>
</dbReference>
<dbReference type="PROSITE" id="PS51257">
    <property type="entry name" value="PROKAR_LIPOPROTEIN"/>
    <property type="match status" value="1"/>
</dbReference>
<evidence type="ECO:0000259" key="3">
    <source>
        <dbReference type="Pfam" id="PF04473"/>
    </source>
</evidence>
<dbReference type="EMBL" id="CP015520">
    <property type="protein sequence ID" value="ANF23563.1"/>
    <property type="molecule type" value="Genomic_DNA"/>
</dbReference>
<name>A0A172WJC8_9EURY</name>
<comment type="similarity">
    <text evidence="1">Belongs to the UPF0252 family.</text>
</comment>
<dbReference type="RefSeq" id="WP_068667346.1">
    <property type="nucleotide sequence ID" value="NZ_CP015520.1"/>
</dbReference>
<sequence length="393" mass="44358">MMRRTVFALVIVLMVFVSGCITVVQQTETSPTTSHSTYPSTSPTPQTTITTTTTTPPATWTNPEVQWNNLTVFLPSQDAQLNCSGVLWRYILKDALPCMLSGPELEVISPFAAELKGATLEESVWNVLDWEGQWVTYDREKAKEPFAKIIIYPDGRQEVVTGQNNTIQTPYETIMRGKGICTDYTVLTDALLLAMNYSPVYAMGINLTDLGHAAALVRIDGWFFVLDQRLPPMDLGSYYRYWERQGRRVINATLYEIRPGNDLASVKTLGILRGKDFLKQDYTMTENDATALAYRMVRLLSEEFNLAIDSSLSLLSDGKLPEGYKSGKAWVVTYQNLADYYHLIFHEQYAEWLVGRITSDEELFGNIEKSDAVWIEVKAEGNDLAVTLYLGER</sequence>
<organism evidence="4 5">
    <name type="scientific">Thermococcus piezophilus</name>
    <dbReference type="NCBI Taxonomy" id="1712654"/>
    <lineage>
        <taxon>Archaea</taxon>
        <taxon>Methanobacteriati</taxon>
        <taxon>Methanobacteriota</taxon>
        <taxon>Thermococci</taxon>
        <taxon>Thermococcales</taxon>
        <taxon>Thermococcaceae</taxon>
        <taxon>Thermococcus</taxon>
    </lineage>
</organism>
<evidence type="ECO:0000313" key="4">
    <source>
        <dbReference type="EMBL" id="ANF23563.1"/>
    </source>
</evidence>
<evidence type="ECO:0000256" key="1">
    <source>
        <dbReference type="ARBA" id="ARBA00007458"/>
    </source>
</evidence>
<keyword evidence="5" id="KW-1185">Reference proteome</keyword>
<evidence type="ECO:0000256" key="2">
    <source>
        <dbReference type="SAM" id="MobiDB-lite"/>
    </source>
</evidence>